<organism evidence="2 3">
    <name type="scientific">Halomarinibacterium sedimenti</name>
    <dbReference type="NCBI Taxonomy" id="2857106"/>
    <lineage>
        <taxon>Bacteria</taxon>
        <taxon>Pseudomonadati</taxon>
        <taxon>Bacteroidota</taxon>
        <taxon>Flavobacteriia</taxon>
        <taxon>Flavobacteriales</taxon>
        <taxon>Flavobacteriaceae</taxon>
        <taxon>Halomarinibacterium</taxon>
    </lineage>
</organism>
<accession>A0A9X1FLS4</accession>
<dbReference type="Proteomes" id="UP001138686">
    <property type="component" value="Unassembled WGS sequence"/>
</dbReference>
<dbReference type="InterPro" id="IPR013651">
    <property type="entry name" value="ATP-grasp_RimK-type"/>
</dbReference>
<proteinExistence type="predicted"/>
<evidence type="ECO:0000313" key="2">
    <source>
        <dbReference type="EMBL" id="MBW2936925.1"/>
    </source>
</evidence>
<dbReference type="PANTHER" id="PTHR39217">
    <property type="match status" value="1"/>
</dbReference>
<dbReference type="EMBL" id="JAHWDP010000001">
    <property type="protein sequence ID" value="MBW2936925.1"/>
    <property type="molecule type" value="Genomic_DNA"/>
</dbReference>
<dbReference type="AlphaFoldDB" id="A0A9X1FLS4"/>
<evidence type="ECO:0000259" key="1">
    <source>
        <dbReference type="Pfam" id="PF08443"/>
    </source>
</evidence>
<name>A0A9X1FLS4_9FLAO</name>
<protein>
    <recommendedName>
        <fullName evidence="1">ATP-grasp fold RimK-type domain-containing protein</fullName>
    </recommendedName>
</protein>
<dbReference type="InterPro" id="IPR053191">
    <property type="entry name" value="DcsG_Biosynth_Enzyme"/>
</dbReference>
<dbReference type="PANTHER" id="PTHR39217:SF1">
    <property type="entry name" value="GLUTATHIONE SYNTHETASE"/>
    <property type="match status" value="1"/>
</dbReference>
<feature type="domain" description="ATP-grasp fold RimK-type" evidence="1">
    <location>
        <begin position="175"/>
        <end position="245"/>
    </location>
</feature>
<dbReference type="Pfam" id="PF08443">
    <property type="entry name" value="RimK"/>
    <property type="match status" value="1"/>
</dbReference>
<comment type="caution">
    <text evidence="2">The sequence shown here is derived from an EMBL/GenBank/DDBJ whole genome shotgun (WGS) entry which is preliminary data.</text>
</comment>
<sequence>MTDVTILTCKPYHKPEVVTSYIQNILDEYQFLKEALEAKGLTVARTYWDDPNYDWSQTKAVVFRTIWDYFERFDEFWPWLENIKEKTILINPYSLIKWNIDKHYLKDLQAKGISIVPTHFVDTGNWQNLKEVCFIYQWKNIVIKPAISGAAFHTYKIFEREIPEKEDFFKKLVEERDMLVQEYQETITTLGEVSLMVFNGKFTHAILKKAKPGDFRVQDDFGGTVHPYEASKEEIAFAEKVFAACDPMPAYGRADIIWDNEGKIYLSELEIVEPELWVRNNPASAKSFAEGIIQFL</sequence>
<gene>
    <name evidence="2" type="ORF">KXJ69_02340</name>
</gene>
<evidence type="ECO:0000313" key="3">
    <source>
        <dbReference type="Proteomes" id="UP001138686"/>
    </source>
</evidence>
<dbReference type="RefSeq" id="WP_219050881.1">
    <property type="nucleotide sequence ID" value="NZ_JAHWDP010000001.1"/>
</dbReference>
<keyword evidence="3" id="KW-1185">Reference proteome</keyword>
<reference evidence="2" key="1">
    <citation type="submission" date="2021-07" db="EMBL/GenBank/DDBJ databases">
        <title>Aureisphaera sp. CAU 1614 isolated from sea sediment.</title>
        <authorList>
            <person name="Kim W."/>
        </authorList>
    </citation>
    <scope>NUCLEOTIDE SEQUENCE</scope>
    <source>
        <strain evidence="2">CAU 1614</strain>
    </source>
</reference>